<organism evidence="3 4">
    <name type="scientific">Proteiniborus ethanoligenes</name>
    <dbReference type="NCBI Taxonomy" id="415015"/>
    <lineage>
        <taxon>Bacteria</taxon>
        <taxon>Bacillati</taxon>
        <taxon>Bacillota</taxon>
        <taxon>Clostridia</taxon>
        <taxon>Eubacteriales</taxon>
        <taxon>Proteiniborus</taxon>
    </lineage>
</organism>
<sequence>MDGEVNMDWSKAKNILIIAFIITNVFLVYVLINSRSIDAPMVGEGFIEDVKVFLLEKDIKLAVEIPRNIPSLPLFSMKYETYDPQNIANKFLGENYTTETIKGNVYYIDNEKKVAVRNGNEIIYEDEGTRHRFNSLTTQMAKDLAEEFIKDMGFDLGDYRLSIATYKEGAYYIEYTKIIDDYYFEKSYMRFNIGLTGINKFERYWIESAEPYDSTKITIMSAPRALLKLLTMEEIFGKTIEDISICYYLDPQKYIGASDPRNTKGGKAAPVWRIVFNDGTKIFLEDN</sequence>
<evidence type="ECO:0000259" key="2">
    <source>
        <dbReference type="Pfam" id="PF09648"/>
    </source>
</evidence>
<dbReference type="EMBL" id="FNQE01000027">
    <property type="protein sequence ID" value="SDZ24124.1"/>
    <property type="molecule type" value="Genomic_DNA"/>
</dbReference>
<keyword evidence="1" id="KW-0812">Transmembrane</keyword>
<dbReference type="RefSeq" id="WP_091731473.1">
    <property type="nucleotide sequence ID" value="NZ_FNQE01000027.1"/>
</dbReference>
<feature type="transmembrane region" description="Helical" evidence="1">
    <location>
        <begin position="12"/>
        <end position="32"/>
    </location>
</feature>
<dbReference type="GO" id="GO:0016020">
    <property type="term" value="C:membrane"/>
    <property type="evidence" value="ECO:0007669"/>
    <property type="project" value="InterPro"/>
</dbReference>
<evidence type="ECO:0000313" key="4">
    <source>
        <dbReference type="Proteomes" id="UP000198625"/>
    </source>
</evidence>
<dbReference type="Proteomes" id="UP000198625">
    <property type="component" value="Unassembled WGS sequence"/>
</dbReference>
<protein>
    <submittedName>
        <fullName evidence="3">YycH protein</fullName>
    </submittedName>
</protein>
<keyword evidence="1" id="KW-0472">Membrane</keyword>
<proteinExistence type="predicted"/>
<dbReference type="AlphaFoldDB" id="A0A1H3REH1"/>
<dbReference type="InterPro" id="IPR018604">
    <property type="entry name" value="YycI-like"/>
</dbReference>
<accession>A0A1H3REH1</accession>
<evidence type="ECO:0000256" key="1">
    <source>
        <dbReference type="SAM" id="Phobius"/>
    </source>
</evidence>
<dbReference type="STRING" id="415015.SAMN05660462_02340"/>
<name>A0A1H3REH1_9FIRM</name>
<evidence type="ECO:0000313" key="3">
    <source>
        <dbReference type="EMBL" id="SDZ24124.1"/>
    </source>
</evidence>
<feature type="domain" description="Regulatory protein YycH-like" evidence="2">
    <location>
        <begin position="49"/>
        <end position="279"/>
    </location>
</feature>
<reference evidence="3 4" key="1">
    <citation type="submission" date="2016-10" db="EMBL/GenBank/DDBJ databases">
        <authorList>
            <person name="de Groot N.N."/>
        </authorList>
    </citation>
    <scope>NUCLEOTIDE SEQUENCE [LARGE SCALE GENOMIC DNA]</scope>
    <source>
        <strain evidence="3 4">DSM 21650</strain>
    </source>
</reference>
<dbReference type="Pfam" id="PF09648">
    <property type="entry name" value="YycI"/>
    <property type="match status" value="1"/>
</dbReference>
<keyword evidence="1" id="KW-1133">Transmembrane helix</keyword>
<keyword evidence="4" id="KW-1185">Reference proteome</keyword>
<gene>
    <name evidence="3" type="ORF">SAMN05660462_02340</name>
</gene>